<reference evidence="3" key="1">
    <citation type="journal article" date="2019" name="Int. J. Syst. Evol. Microbiol.">
        <title>The Global Catalogue of Microorganisms (GCM) 10K type strain sequencing project: providing services to taxonomists for standard genome sequencing and annotation.</title>
        <authorList>
            <consortium name="The Broad Institute Genomics Platform"/>
            <consortium name="The Broad Institute Genome Sequencing Center for Infectious Disease"/>
            <person name="Wu L."/>
            <person name="Ma J."/>
        </authorList>
    </citation>
    <scope>NUCLEOTIDE SEQUENCE [LARGE SCALE GENOMIC DNA]</scope>
    <source>
        <strain evidence="3">KCTC 22558</strain>
    </source>
</reference>
<feature type="chain" id="PRO_5046298391" evidence="1">
    <location>
        <begin position="18"/>
        <end position="228"/>
    </location>
</feature>
<dbReference type="EMBL" id="BMXY01000001">
    <property type="protein sequence ID" value="GGZ57664.1"/>
    <property type="molecule type" value="Genomic_DNA"/>
</dbReference>
<feature type="signal peptide" evidence="1">
    <location>
        <begin position="1"/>
        <end position="17"/>
    </location>
</feature>
<gene>
    <name evidence="2" type="ORF">GCM10008101_09080</name>
</gene>
<evidence type="ECO:0000313" key="2">
    <source>
        <dbReference type="EMBL" id="GGZ57664.1"/>
    </source>
</evidence>
<keyword evidence="1" id="KW-0732">Signal</keyword>
<organism evidence="2 3">
    <name type="scientific">Cognatilysobacter xinjiangensis</name>
    <dbReference type="NCBI Taxonomy" id="546892"/>
    <lineage>
        <taxon>Bacteria</taxon>
        <taxon>Pseudomonadati</taxon>
        <taxon>Pseudomonadota</taxon>
        <taxon>Gammaproteobacteria</taxon>
        <taxon>Lysobacterales</taxon>
        <taxon>Lysobacteraceae</taxon>
        <taxon>Cognatilysobacter</taxon>
    </lineage>
</organism>
<dbReference type="RefSeq" id="WP_189447227.1">
    <property type="nucleotide sequence ID" value="NZ_BMXY01000001.1"/>
</dbReference>
<name>A0ABQ3BU16_9GAMM</name>
<accession>A0ABQ3BU16</accession>
<proteinExistence type="predicted"/>
<keyword evidence="3" id="KW-1185">Reference proteome</keyword>
<comment type="caution">
    <text evidence="2">The sequence shown here is derived from an EMBL/GenBank/DDBJ whole genome shotgun (WGS) entry which is preliminary data.</text>
</comment>
<protein>
    <submittedName>
        <fullName evidence="2">Uncharacterized protein</fullName>
    </submittedName>
</protein>
<evidence type="ECO:0000256" key="1">
    <source>
        <dbReference type="SAM" id="SignalP"/>
    </source>
</evidence>
<dbReference type="Proteomes" id="UP000643403">
    <property type="component" value="Unassembled WGS sequence"/>
</dbReference>
<sequence length="228" mass="23988">MPLRTALLTVGTFSALAATSLVAGNRTPPAPLVAKPVLPAAEARLEAREQVDDAVAAAVIGSISRQFDAGDVMVQLDRVAILPASIQDRQVSGDGRLQIGGDGEWIPFRFDATFDTESAEVTYPQLTLGGAEAQSVAKGSTLAASLDRQVETALRSEFQSQPVRWTSGDVQAAPLGRFVRVQGQGIADFGSDGATPAQVQGLYDSVAKRWIRVHYELGPTATDAVATL</sequence>
<evidence type="ECO:0000313" key="3">
    <source>
        <dbReference type="Proteomes" id="UP000643403"/>
    </source>
</evidence>